<dbReference type="EMBL" id="UINC01036148">
    <property type="protein sequence ID" value="SVB29671.1"/>
    <property type="molecule type" value="Genomic_DNA"/>
</dbReference>
<gene>
    <name evidence="2" type="ORF">METZ01_LOCUS182525</name>
</gene>
<feature type="region of interest" description="Disordered" evidence="1">
    <location>
        <begin position="318"/>
        <end position="371"/>
    </location>
</feature>
<evidence type="ECO:0000313" key="2">
    <source>
        <dbReference type="EMBL" id="SVB29671.1"/>
    </source>
</evidence>
<reference evidence="2" key="1">
    <citation type="submission" date="2018-05" db="EMBL/GenBank/DDBJ databases">
        <authorList>
            <person name="Lanie J.A."/>
            <person name="Ng W.-L."/>
            <person name="Kazmierczak K.M."/>
            <person name="Andrzejewski T.M."/>
            <person name="Davidsen T.M."/>
            <person name="Wayne K.J."/>
            <person name="Tettelin H."/>
            <person name="Glass J.I."/>
            <person name="Rusch D."/>
            <person name="Podicherti R."/>
            <person name="Tsui H.-C.T."/>
            <person name="Winkler M.E."/>
        </authorList>
    </citation>
    <scope>NUCLEOTIDE SEQUENCE</scope>
</reference>
<dbReference type="AlphaFoldDB" id="A0A382CVW1"/>
<protein>
    <submittedName>
        <fullName evidence="2">Uncharacterized protein</fullName>
    </submittedName>
</protein>
<feature type="compositionally biased region" description="Acidic residues" evidence="1">
    <location>
        <begin position="333"/>
        <end position="342"/>
    </location>
</feature>
<evidence type="ECO:0000256" key="1">
    <source>
        <dbReference type="SAM" id="MobiDB-lite"/>
    </source>
</evidence>
<dbReference type="SUPFAM" id="SSF82171">
    <property type="entry name" value="DPP6 N-terminal domain-like"/>
    <property type="match status" value="1"/>
</dbReference>
<sequence>MKKTSLIILVVLVALLVGSVGPEVTAQERTSVTPQDYGQWETLSSGVLSPDGAHLAVSIRRVDSTSELRIFATSMTSPESEPTSDPKVVESGSAPQFASNARWLAYRIGYSEGEQERMREEDRPIRNRMGLLNLASGEEEIIEAVASFLFDDSGEYLAIRGYPATGGEASDLVIRALESGSSINFGNVSEFTWQDNVPRIAMTVLTKSGAGNGVQLYDATSSSLLVLDSGDATFTKPTWREDEDDLAVLRSEESLSHQEPAHIVLAWRDLASGTSRTFQFDHRAHADFPSDMRIVEHRSPSWAEDGSAIFFGVREWPEKPADEEESIASTEGVESDQGEEEQVSASRESGKEKTEPADVDVWHALDERIIP</sequence>
<feature type="compositionally biased region" description="Basic and acidic residues" evidence="1">
    <location>
        <begin position="348"/>
        <end position="371"/>
    </location>
</feature>
<organism evidence="2">
    <name type="scientific">marine metagenome</name>
    <dbReference type="NCBI Taxonomy" id="408172"/>
    <lineage>
        <taxon>unclassified sequences</taxon>
        <taxon>metagenomes</taxon>
        <taxon>ecological metagenomes</taxon>
    </lineage>
</organism>
<accession>A0A382CVW1</accession>
<proteinExistence type="predicted"/>
<feature type="non-terminal residue" evidence="2">
    <location>
        <position position="371"/>
    </location>
</feature>
<name>A0A382CVW1_9ZZZZ</name>